<dbReference type="VEuPathDB" id="FungiDB:HMPREF1544_05063"/>
<proteinExistence type="predicted"/>
<reference evidence="2" key="1">
    <citation type="submission" date="2013-05" db="EMBL/GenBank/DDBJ databases">
        <title>The Genome sequence of Mucor circinelloides f. circinelloides 1006PhL.</title>
        <authorList>
            <consortium name="The Broad Institute Genomics Platform"/>
            <person name="Cuomo C."/>
            <person name="Earl A."/>
            <person name="Findley K."/>
            <person name="Lee S.C."/>
            <person name="Walker B."/>
            <person name="Young S."/>
            <person name="Zeng Q."/>
            <person name="Gargeya S."/>
            <person name="Fitzgerald M."/>
            <person name="Haas B."/>
            <person name="Abouelleil A."/>
            <person name="Allen A.W."/>
            <person name="Alvarado L."/>
            <person name="Arachchi H.M."/>
            <person name="Berlin A.M."/>
            <person name="Chapman S.B."/>
            <person name="Gainer-Dewar J."/>
            <person name="Goldberg J."/>
            <person name="Griggs A."/>
            <person name="Gujja S."/>
            <person name="Hansen M."/>
            <person name="Howarth C."/>
            <person name="Imamovic A."/>
            <person name="Ireland A."/>
            <person name="Larimer J."/>
            <person name="McCowan C."/>
            <person name="Murphy C."/>
            <person name="Pearson M."/>
            <person name="Poon T.W."/>
            <person name="Priest M."/>
            <person name="Roberts A."/>
            <person name="Saif S."/>
            <person name="Shea T."/>
            <person name="Sisk P."/>
            <person name="Sykes S."/>
            <person name="Wortman J."/>
            <person name="Nusbaum C."/>
            <person name="Birren B."/>
        </authorList>
    </citation>
    <scope>NUCLEOTIDE SEQUENCE [LARGE SCALE GENOMIC DNA]</scope>
    <source>
        <strain evidence="2">1006PhL</strain>
    </source>
</reference>
<dbReference type="EMBL" id="KE123956">
    <property type="protein sequence ID" value="EPB88119.1"/>
    <property type="molecule type" value="Genomic_DNA"/>
</dbReference>
<dbReference type="Proteomes" id="UP000014254">
    <property type="component" value="Unassembled WGS sequence"/>
</dbReference>
<protein>
    <submittedName>
        <fullName evidence="1">Uncharacterized protein</fullName>
    </submittedName>
</protein>
<evidence type="ECO:0000313" key="2">
    <source>
        <dbReference type="Proteomes" id="UP000014254"/>
    </source>
</evidence>
<keyword evidence="2" id="KW-1185">Reference proteome</keyword>
<gene>
    <name evidence="1" type="ORF">HMPREF1544_05063</name>
</gene>
<sequence>MSQELSTLQDHVAIELCAYQVNISALESRLKRLEFYSSLYSMAREYIASPAKDNTNTAALSMKKPTNAKEAASRLIDAEYSTGRTVHFE</sequence>
<accession>S2JE55</accession>
<name>S2JE55_MUCC1</name>
<organism evidence="1 2">
    <name type="scientific">Mucor circinelloides f. circinelloides (strain 1006PhL)</name>
    <name type="common">Mucormycosis agent</name>
    <name type="synonym">Calyptromyces circinelloides</name>
    <dbReference type="NCBI Taxonomy" id="1220926"/>
    <lineage>
        <taxon>Eukaryota</taxon>
        <taxon>Fungi</taxon>
        <taxon>Fungi incertae sedis</taxon>
        <taxon>Mucoromycota</taxon>
        <taxon>Mucoromycotina</taxon>
        <taxon>Mucoromycetes</taxon>
        <taxon>Mucorales</taxon>
        <taxon>Mucorineae</taxon>
        <taxon>Mucoraceae</taxon>
        <taxon>Mucor</taxon>
    </lineage>
</organism>
<dbReference type="InParanoid" id="S2JE55"/>
<evidence type="ECO:0000313" key="1">
    <source>
        <dbReference type="EMBL" id="EPB88119.1"/>
    </source>
</evidence>
<dbReference type="AlphaFoldDB" id="S2JE55"/>